<dbReference type="Pfam" id="PF06676">
    <property type="entry name" value="DUF1178"/>
    <property type="match status" value="1"/>
</dbReference>
<dbReference type="RefSeq" id="WP_093973419.1">
    <property type="nucleotide sequence ID" value="NZ_FXXQ01000004.1"/>
</dbReference>
<evidence type="ECO:0000313" key="3">
    <source>
        <dbReference type="Proteomes" id="UP000201838"/>
    </source>
</evidence>
<reference evidence="2 3" key="1">
    <citation type="submission" date="2017-05" db="EMBL/GenBank/DDBJ databases">
        <authorList>
            <person name="Song R."/>
            <person name="Chenine A.L."/>
            <person name="Ruprecht R.M."/>
        </authorList>
    </citation>
    <scope>NUCLEOTIDE SEQUENCE [LARGE SCALE GENOMIC DNA]</scope>
    <source>
        <strain evidence="2 3">CECT 8489</strain>
    </source>
</reference>
<gene>
    <name evidence="2" type="ORF">BOA8489_01542</name>
</gene>
<dbReference type="EMBL" id="FXXQ01000004">
    <property type="protein sequence ID" value="SMX23435.1"/>
    <property type="molecule type" value="Genomic_DNA"/>
</dbReference>
<evidence type="ECO:0000256" key="1">
    <source>
        <dbReference type="SAM" id="MobiDB-lite"/>
    </source>
</evidence>
<accession>A0A238IZW8</accession>
<keyword evidence="3" id="KW-1185">Reference proteome</keyword>
<feature type="region of interest" description="Disordered" evidence="1">
    <location>
        <begin position="49"/>
        <end position="77"/>
    </location>
</feature>
<dbReference type="Proteomes" id="UP000201838">
    <property type="component" value="Unassembled WGS sequence"/>
</dbReference>
<proteinExistence type="predicted"/>
<evidence type="ECO:0000313" key="2">
    <source>
        <dbReference type="EMBL" id="SMX23435.1"/>
    </source>
</evidence>
<protein>
    <submittedName>
        <fullName evidence="2">Uncharacterized protein</fullName>
    </submittedName>
</protein>
<sequence>MIRYNLKCENAHQFESWFQSAEAYQSLASAGMVECPGCGSQKVEKTLMSPGVTTSRKKAATPVEAGSHDAQPVMSAPDPKMAEAMAKLRKHVEQNSDYVGSNFAKEATAMHLGDKPSRSIYGEVAPEDAKRLAEDGVPAVPLPFIPKAKTN</sequence>
<dbReference type="AlphaFoldDB" id="A0A238IZW8"/>
<dbReference type="InterPro" id="IPR009562">
    <property type="entry name" value="DUF1178"/>
</dbReference>
<dbReference type="PIRSF" id="PIRSF032131">
    <property type="entry name" value="UCP032131"/>
    <property type="match status" value="1"/>
</dbReference>
<dbReference type="OrthoDB" id="9799894at2"/>
<name>A0A238IZW8_9RHOB</name>
<organism evidence="2 3">
    <name type="scientific">Boseongicola aestuarii</name>
    <dbReference type="NCBI Taxonomy" id="1470561"/>
    <lineage>
        <taxon>Bacteria</taxon>
        <taxon>Pseudomonadati</taxon>
        <taxon>Pseudomonadota</taxon>
        <taxon>Alphaproteobacteria</taxon>
        <taxon>Rhodobacterales</taxon>
        <taxon>Paracoccaceae</taxon>
        <taxon>Boseongicola</taxon>
    </lineage>
</organism>